<dbReference type="EMBL" id="JBBMEJ010000019">
    <property type="protein sequence ID" value="MEQ2371970.1"/>
    <property type="molecule type" value="Genomic_DNA"/>
</dbReference>
<reference evidence="1 2" key="1">
    <citation type="submission" date="2024-03" db="EMBL/GenBank/DDBJ databases">
        <title>Human intestinal bacterial collection.</title>
        <authorList>
            <person name="Pauvert C."/>
            <person name="Hitch T.C.A."/>
            <person name="Clavel T."/>
        </authorList>
    </citation>
    <scope>NUCLEOTIDE SEQUENCE [LARGE SCALE GENOMIC DNA]</scope>
    <source>
        <strain evidence="1 2">CLA-JM-H16</strain>
    </source>
</reference>
<sequence>MKMQRRDLLEQAYQLLNGMKSMCQLLECPGVPPITGDTLAVFECVYSEVLRLVEEAIKLDSDEDEKQS</sequence>
<evidence type="ECO:0008006" key="3">
    <source>
        <dbReference type="Google" id="ProtNLM"/>
    </source>
</evidence>
<accession>A0ABV1BH75</accession>
<proteinExistence type="predicted"/>
<evidence type="ECO:0000313" key="1">
    <source>
        <dbReference type="EMBL" id="MEQ2371970.1"/>
    </source>
</evidence>
<evidence type="ECO:0000313" key="2">
    <source>
        <dbReference type="Proteomes" id="UP001473063"/>
    </source>
</evidence>
<comment type="caution">
    <text evidence="1">The sequence shown here is derived from an EMBL/GenBank/DDBJ whole genome shotgun (WGS) entry which is preliminary data.</text>
</comment>
<keyword evidence="2" id="KW-1185">Reference proteome</keyword>
<dbReference type="Proteomes" id="UP001473063">
    <property type="component" value="Unassembled WGS sequence"/>
</dbReference>
<name>A0ABV1BH75_9FIRM</name>
<organism evidence="1 2">
    <name type="scientific">Blautia aquisgranensis</name>
    <dbReference type="NCBI Taxonomy" id="3133153"/>
    <lineage>
        <taxon>Bacteria</taxon>
        <taxon>Bacillati</taxon>
        <taxon>Bacillota</taxon>
        <taxon>Clostridia</taxon>
        <taxon>Lachnospirales</taxon>
        <taxon>Lachnospiraceae</taxon>
        <taxon>Blautia</taxon>
    </lineage>
</organism>
<gene>
    <name evidence="1" type="ORF">WMO28_13740</name>
</gene>
<protein>
    <recommendedName>
        <fullName evidence="3">Phage protein</fullName>
    </recommendedName>
</protein>
<dbReference type="RefSeq" id="WP_349057335.1">
    <property type="nucleotide sequence ID" value="NZ_JBBMEJ010000019.1"/>
</dbReference>